<dbReference type="OrthoDB" id="5994at2759"/>
<protein>
    <recommendedName>
        <fullName evidence="2">Large ribosomal subunit protein bL21m</fullName>
    </recommendedName>
</protein>
<dbReference type="PANTHER" id="PTHR21349">
    <property type="entry name" value="50S RIBOSOMAL PROTEIN L21"/>
    <property type="match status" value="1"/>
</dbReference>
<dbReference type="Proteomes" id="UP000499080">
    <property type="component" value="Unassembled WGS sequence"/>
</dbReference>
<comment type="caution">
    <text evidence="3">The sequence shown here is derived from an EMBL/GenBank/DDBJ whole genome shotgun (WGS) entry which is preliminary data.</text>
</comment>
<comment type="similarity">
    <text evidence="1">Belongs to the bacterial ribosomal protein bL21 family.</text>
</comment>
<proteinExistence type="inferred from homology"/>
<evidence type="ECO:0000313" key="3">
    <source>
        <dbReference type="EMBL" id="GBM51023.1"/>
    </source>
</evidence>
<dbReference type="InterPro" id="IPR028909">
    <property type="entry name" value="bL21-like"/>
</dbReference>
<keyword evidence="3" id="KW-0687">Ribonucleoprotein</keyword>
<dbReference type="PANTHER" id="PTHR21349:SF0">
    <property type="entry name" value="LARGE RIBOSOMAL SUBUNIT PROTEIN BL21M"/>
    <property type="match status" value="1"/>
</dbReference>
<accession>A0A4Y2GBL7</accession>
<dbReference type="AlphaFoldDB" id="A0A4Y2GBL7"/>
<name>A0A4Y2GBL7_ARAVE</name>
<gene>
    <name evidence="3" type="primary">MRPL21</name>
    <name evidence="3" type="ORF">AVEN_201118_1</name>
</gene>
<sequence>MNIIRSFNINCLRNVSRFASEVLFKKQIIQPACISKQIAYRKNSNFVSSVSTDPDANLVRDEQISNEIIGKINTQIKEKSHGRLFALIQLNDKRFKITNEDIIAVDLYFPAKIGDKICLEKILLVGCSDFTLLGRPLLHKDLVRIDATVIEKTFIVPRPLYRHGRVGYRRLHWFRTPYTLVRVNSIDFKHSLDELPEVEGLQDHVIY</sequence>
<dbReference type="GO" id="GO:0003735">
    <property type="term" value="F:structural constituent of ribosome"/>
    <property type="evidence" value="ECO:0007669"/>
    <property type="project" value="TreeGrafter"/>
</dbReference>
<dbReference type="GO" id="GO:0005762">
    <property type="term" value="C:mitochondrial large ribosomal subunit"/>
    <property type="evidence" value="ECO:0007669"/>
    <property type="project" value="TreeGrafter"/>
</dbReference>
<dbReference type="Pfam" id="PF00829">
    <property type="entry name" value="Ribosomal_L21p"/>
    <property type="match status" value="1"/>
</dbReference>
<organism evidence="3 4">
    <name type="scientific">Araneus ventricosus</name>
    <name type="common">Orbweaver spider</name>
    <name type="synonym">Epeira ventricosa</name>
    <dbReference type="NCBI Taxonomy" id="182803"/>
    <lineage>
        <taxon>Eukaryota</taxon>
        <taxon>Metazoa</taxon>
        <taxon>Ecdysozoa</taxon>
        <taxon>Arthropoda</taxon>
        <taxon>Chelicerata</taxon>
        <taxon>Arachnida</taxon>
        <taxon>Araneae</taxon>
        <taxon>Araneomorphae</taxon>
        <taxon>Entelegynae</taxon>
        <taxon>Araneoidea</taxon>
        <taxon>Araneidae</taxon>
        <taxon>Araneus</taxon>
    </lineage>
</organism>
<dbReference type="EMBL" id="BGPR01001319">
    <property type="protein sequence ID" value="GBM51023.1"/>
    <property type="molecule type" value="Genomic_DNA"/>
</dbReference>
<reference evidence="3 4" key="1">
    <citation type="journal article" date="2019" name="Sci. Rep.">
        <title>Orb-weaving spider Araneus ventricosus genome elucidates the spidroin gene catalogue.</title>
        <authorList>
            <person name="Kono N."/>
            <person name="Nakamura H."/>
            <person name="Ohtoshi R."/>
            <person name="Moran D.A.P."/>
            <person name="Shinohara A."/>
            <person name="Yoshida Y."/>
            <person name="Fujiwara M."/>
            <person name="Mori M."/>
            <person name="Tomita M."/>
            <person name="Arakawa K."/>
        </authorList>
    </citation>
    <scope>NUCLEOTIDE SEQUENCE [LARGE SCALE GENOMIC DNA]</scope>
</reference>
<evidence type="ECO:0000313" key="4">
    <source>
        <dbReference type="Proteomes" id="UP000499080"/>
    </source>
</evidence>
<dbReference type="SUPFAM" id="SSF141091">
    <property type="entry name" value="L21p-like"/>
    <property type="match status" value="1"/>
</dbReference>
<keyword evidence="4" id="KW-1185">Reference proteome</keyword>
<keyword evidence="3" id="KW-0689">Ribosomal protein</keyword>
<evidence type="ECO:0000256" key="1">
    <source>
        <dbReference type="ARBA" id="ARBA00008563"/>
    </source>
</evidence>
<dbReference type="InterPro" id="IPR036164">
    <property type="entry name" value="bL21-like_sf"/>
</dbReference>
<evidence type="ECO:0000256" key="2">
    <source>
        <dbReference type="ARBA" id="ARBA00044129"/>
    </source>
</evidence>